<protein>
    <submittedName>
        <fullName evidence="6">LysR family transcriptional regulator</fullName>
    </submittedName>
</protein>
<accession>A0A2U8FEY7</accession>
<evidence type="ECO:0000313" key="7">
    <source>
        <dbReference type="Proteomes" id="UP000244890"/>
    </source>
</evidence>
<evidence type="ECO:0000256" key="1">
    <source>
        <dbReference type="ARBA" id="ARBA00009437"/>
    </source>
</evidence>
<gene>
    <name evidence="6" type="ORF">CDV25_08455</name>
</gene>
<dbReference type="OrthoDB" id="5317428at2"/>
<evidence type="ECO:0000259" key="5">
    <source>
        <dbReference type="PROSITE" id="PS50931"/>
    </source>
</evidence>
<dbReference type="PROSITE" id="PS50931">
    <property type="entry name" value="HTH_LYSR"/>
    <property type="match status" value="1"/>
</dbReference>
<dbReference type="RefSeq" id="WP_108911573.1">
    <property type="nucleotide sequence ID" value="NZ_CP021886.1"/>
</dbReference>
<dbReference type="Gene3D" id="3.40.190.10">
    <property type="entry name" value="Periplasmic binding protein-like II"/>
    <property type="match status" value="2"/>
</dbReference>
<dbReference type="Gene3D" id="1.10.10.10">
    <property type="entry name" value="Winged helix-like DNA-binding domain superfamily/Winged helix DNA-binding domain"/>
    <property type="match status" value="1"/>
</dbReference>
<reference evidence="6 7" key="1">
    <citation type="submission" date="2017-06" db="EMBL/GenBank/DDBJ databases">
        <title>Complete genome of Helicobacter apodemus.</title>
        <authorList>
            <person name="Cho S."/>
        </authorList>
    </citation>
    <scope>NUCLEOTIDE SEQUENCE [LARGE SCALE GENOMIC DNA]</scope>
    <source>
        <strain evidence="7">SNUVETPUB-15-01</strain>
    </source>
</reference>
<comment type="similarity">
    <text evidence="1">Belongs to the LysR transcriptional regulatory family.</text>
</comment>
<dbReference type="EMBL" id="CP021886">
    <property type="protein sequence ID" value="AWI34789.1"/>
    <property type="molecule type" value="Genomic_DNA"/>
</dbReference>
<dbReference type="InterPro" id="IPR036388">
    <property type="entry name" value="WH-like_DNA-bd_sf"/>
</dbReference>
<name>A0A2U8FEY7_9HELI</name>
<dbReference type="Pfam" id="PF03466">
    <property type="entry name" value="LysR_substrate"/>
    <property type="match status" value="1"/>
</dbReference>
<organism evidence="6 7">
    <name type="scientific">Helicobacter apodemus</name>
    <dbReference type="NCBI Taxonomy" id="135569"/>
    <lineage>
        <taxon>Bacteria</taxon>
        <taxon>Pseudomonadati</taxon>
        <taxon>Campylobacterota</taxon>
        <taxon>Epsilonproteobacteria</taxon>
        <taxon>Campylobacterales</taxon>
        <taxon>Helicobacteraceae</taxon>
        <taxon>Helicobacter</taxon>
    </lineage>
</organism>
<dbReference type="GO" id="GO:0000976">
    <property type="term" value="F:transcription cis-regulatory region binding"/>
    <property type="evidence" value="ECO:0007669"/>
    <property type="project" value="TreeGrafter"/>
</dbReference>
<dbReference type="PANTHER" id="PTHR30126:SF40">
    <property type="entry name" value="HTH-TYPE TRANSCRIPTIONAL REGULATOR GLTR"/>
    <property type="match status" value="1"/>
</dbReference>
<proteinExistence type="inferred from homology"/>
<evidence type="ECO:0000256" key="2">
    <source>
        <dbReference type="ARBA" id="ARBA00023015"/>
    </source>
</evidence>
<sequence>MRMKDLEIFLDILKTKSPTLTAENFKTTQPNVSIIIKNIENTIGSSLFERLGKRLLPTSKALLLGGLWLEVVEGYYKSLEVIGEEGMFLGEIRIVSTHTIGEYFLPQILYEFAKEYPKVKVISHSHNTGECLNLLKKGEVELALIEGEITKEYAKSEGLIAEVLGKDELVVASNDFILASKPRYIDELLDKKWILREYGSGLRDKFLNALGDMGKEIPVFLELDRTNAIKDLVITKGAISVFSKIAITKEIQEKILFPIEIINVNLERNLYSLKRSTQLSSALLLKFEECLIEAFMAIAKS</sequence>
<evidence type="ECO:0000256" key="4">
    <source>
        <dbReference type="ARBA" id="ARBA00023163"/>
    </source>
</evidence>
<evidence type="ECO:0000256" key="3">
    <source>
        <dbReference type="ARBA" id="ARBA00023125"/>
    </source>
</evidence>
<dbReference type="InterPro" id="IPR036390">
    <property type="entry name" value="WH_DNA-bd_sf"/>
</dbReference>
<dbReference type="PANTHER" id="PTHR30126">
    <property type="entry name" value="HTH-TYPE TRANSCRIPTIONAL REGULATOR"/>
    <property type="match status" value="1"/>
</dbReference>
<evidence type="ECO:0000313" key="6">
    <source>
        <dbReference type="EMBL" id="AWI34789.1"/>
    </source>
</evidence>
<dbReference type="Pfam" id="PF00126">
    <property type="entry name" value="HTH_1"/>
    <property type="match status" value="1"/>
</dbReference>
<dbReference type="InterPro" id="IPR005119">
    <property type="entry name" value="LysR_subst-bd"/>
</dbReference>
<dbReference type="InterPro" id="IPR000847">
    <property type="entry name" value="LysR_HTH_N"/>
</dbReference>
<keyword evidence="2" id="KW-0805">Transcription regulation</keyword>
<dbReference type="AlphaFoldDB" id="A0A2U8FEY7"/>
<feature type="domain" description="HTH lysR-type" evidence="5">
    <location>
        <begin position="1"/>
        <end position="58"/>
    </location>
</feature>
<keyword evidence="3" id="KW-0238">DNA-binding</keyword>
<dbReference type="SUPFAM" id="SSF46785">
    <property type="entry name" value="Winged helix' DNA-binding domain"/>
    <property type="match status" value="1"/>
</dbReference>
<dbReference type="KEGG" id="had:CDV25_08455"/>
<dbReference type="Proteomes" id="UP000244890">
    <property type="component" value="Chromosome"/>
</dbReference>
<dbReference type="SUPFAM" id="SSF53850">
    <property type="entry name" value="Periplasmic binding protein-like II"/>
    <property type="match status" value="1"/>
</dbReference>
<keyword evidence="4" id="KW-0804">Transcription</keyword>
<dbReference type="GO" id="GO:0003700">
    <property type="term" value="F:DNA-binding transcription factor activity"/>
    <property type="evidence" value="ECO:0007669"/>
    <property type="project" value="InterPro"/>
</dbReference>